<comment type="caution">
    <text evidence="2">The sequence shown here is derived from an EMBL/GenBank/DDBJ whole genome shotgun (WGS) entry which is preliminary data.</text>
</comment>
<gene>
    <name evidence="2" type="ORF">NESM_000624600</name>
</gene>
<protein>
    <submittedName>
        <fullName evidence="2">Uncharacterized protein</fullName>
    </submittedName>
</protein>
<sequence length="823" mass="88439">MRRCLTSCVARLRGGRRSHRLNTHGASAQSGHTTCLRTTPVTTARRQCSSGGGALSLMELAKAFQQLGDDAVTGHRQRSAPPEGREDSAASCGQPRSHRPPSPRVHTSAAAAVPQRSPLLALSADYADRLATADVAQLCAELEVQLTKRAYSSILQCLQELVRRAALPPAVADVEDRRSAAAATAASSEVLESERLLTTALSGLSRMDVYALESATQSTATPPLLSRQLSALLLHSLSRHCSRMDAAASLRTVHLLAQQSLVHSEAALETLVDTIVVHMDACNSGDGRGGASAPFTLSEYSVLMDALSRYQAQLFRLSYLSQYQQQRPGVVADAASDADALLLSSAAAAMRRRAMHDDHHPLANSRVFHHASESLTRALTHHRHHSDGNNNNSGDGGAASVDRSACLMSMSPTSVLFLVRALGKLTWWNDGLAAALVAPLTEYVRAHPETVIVVVLLMGRPEHRGGDAALLEALQSSLLTLLSRRHCHHHDDDDKDSQQLSFGGTTAGLEWADGHAHGGGGWWDAAESDEIDGGDVAEPRPLSTTSQVGAPLAVVDVRAISRLLPSLTRLHVRTTAAMAEGEARTRLEQQLDTLMRALLDDTANGVASLDALVHTLSPAALSKALLVLLASSEQLRQARSDTREPAAGLTHHALVIELAYAWLMQVSQGHPPPRRPPPATRTRGQRVTAAAEARHHRVAATHHWRRVVAVHHALVTAGIVGCASATAPARRVRFAIAEQLLQTAPRVRAAVATAKDAIDAARRQAAAAAEVPVVSLRAHRYASDHLRAPSQQQQQQQRRRDAVRPAELEDVFRTYSEYLCRLL</sequence>
<accession>A0AAW0ETH7</accession>
<name>A0AAW0ETH7_9TRYP</name>
<evidence type="ECO:0000313" key="2">
    <source>
        <dbReference type="EMBL" id="KAK7196836.1"/>
    </source>
</evidence>
<feature type="compositionally biased region" description="Acidic residues" evidence="1">
    <location>
        <begin position="526"/>
        <end position="535"/>
    </location>
</feature>
<dbReference type="Proteomes" id="UP001430356">
    <property type="component" value="Unassembled WGS sequence"/>
</dbReference>
<reference evidence="2 3" key="1">
    <citation type="journal article" date="2021" name="MBio">
        <title>A New Model Trypanosomatid, Novymonas esmeraldas: Genomic Perception of Its 'Candidatus Pandoraea novymonadis' Endosymbiont.</title>
        <authorList>
            <person name="Zakharova A."/>
            <person name="Saura A."/>
            <person name="Butenko A."/>
            <person name="Podesvova L."/>
            <person name="Warmusova S."/>
            <person name="Kostygov A.Y."/>
            <person name="Nenarokova A."/>
            <person name="Lukes J."/>
            <person name="Opperdoes F.R."/>
            <person name="Yurchenko V."/>
        </authorList>
    </citation>
    <scope>NUCLEOTIDE SEQUENCE [LARGE SCALE GENOMIC DNA]</scope>
    <source>
        <strain evidence="2 3">E262AT.01</strain>
    </source>
</reference>
<evidence type="ECO:0000313" key="3">
    <source>
        <dbReference type="Proteomes" id="UP001430356"/>
    </source>
</evidence>
<feature type="region of interest" description="Disordered" evidence="1">
    <location>
        <begin position="379"/>
        <end position="398"/>
    </location>
</feature>
<proteinExistence type="predicted"/>
<keyword evidence="3" id="KW-1185">Reference proteome</keyword>
<organism evidence="2 3">
    <name type="scientific">Novymonas esmeraldas</name>
    <dbReference type="NCBI Taxonomy" id="1808958"/>
    <lineage>
        <taxon>Eukaryota</taxon>
        <taxon>Discoba</taxon>
        <taxon>Euglenozoa</taxon>
        <taxon>Kinetoplastea</taxon>
        <taxon>Metakinetoplastina</taxon>
        <taxon>Trypanosomatida</taxon>
        <taxon>Trypanosomatidae</taxon>
        <taxon>Novymonas</taxon>
    </lineage>
</organism>
<dbReference type="AlphaFoldDB" id="A0AAW0ETH7"/>
<feature type="region of interest" description="Disordered" evidence="1">
    <location>
        <begin position="784"/>
        <end position="803"/>
    </location>
</feature>
<feature type="region of interest" description="Disordered" evidence="1">
    <location>
        <begin position="72"/>
        <end position="112"/>
    </location>
</feature>
<evidence type="ECO:0000256" key="1">
    <source>
        <dbReference type="SAM" id="MobiDB-lite"/>
    </source>
</evidence>
<dbReference type="EMBL" id="JAECZO010000087">
    <property type="protein sequence ID" value="KAK7196836.1"/>
    <property type="molecule type" value="Genomic_DNA"/>
</dbReference>
<feature type="region of interest" description="Disordered" evidence="1">
    <location>
        <begin position="522"/>
        <end position="544"/>
    </location>
</feature>